<proteinExistence type="inferred from homology"/>
<dbReference type="InterPro" id="IPR011640">
    <property type="entry name" value="Fe2_transport_prot_B_C"/>
</dbReference>
<comment type="subcellular location">
    <subcellularLocation>
        <location evidence="1 16">Cell inner membrane</location>
        <topology evidence="1 16">Multi-pass membrane protein</topology>
    </subcellularLocation>
</comment>
<feature type="transmembrane region" description="Helical" evidence="16">
    <location>
        <begin position="352"/>
        <end position="372"/>
    </location>
</feature>
<feature type="transmembrane region" description="Helical" evidence="16">
    <location>
        <begin position="430"/>
        <end position="456"/>
    </location>
</feature>
<keyword evidence="10" id="KW-0406">Ion transport</keyword>
<gene>
    <name evidence="19" type="primary">feoB</name>
    <name evidence="19" type="ORF">DO021_05080</name>
    <name evidence="18" type="ORF">EYB58_07470</name>
</gene>
<sequence length="735" mass="80556">MSVVIALAGNPNAGKTTLFNELTGARQQVGNYPGVTVEKKQGICVSEAGTFEIIDLPGTYSLTAYSLEEVVARDYLVNEKPDMVVNIVDASNLERNLYLSVQFMEMGIPVCLALNMMDVAQKRGIEIDVDRLSELLGIPVVPMVARTGKGKKELLAQVAKGIDKPASPLFISYGQDIDKALDEMEEIIEENHFLTDIYPARWVGLKYFENDTQILELGATRDQETADKLMDIGEKLQRHMSATLDVHPEGMIADQRYGFINSVLKQNVIRFAYDRNRLQRSDQIDKVLTNRFLGPLIMVGVLAALYQFTFTYSALPVEWVDGIFGWISGVTDAVLPDGLLKSMIVSGIIDGVGGVMGFVPLIMFMFLGISFIEDSGYLARMAFMLDRVFRIFGLHGSSVMAFIVSGGIAGGCAVPGVMAARTLKSPRERLATLLTVPFMNCGAKLPVYALLIAAFFPKKQAMIMVLLTLISWIGALLVAKLLRTTVIRGESTPFVMELPPYRFPTLKGLWIHTWERTWQYMKKAGTVILGISILLWAMMTFPGLDDTTTAQFESRRTAITDAVTADVLKEIETVDNAAELSPEARKLKDALAGIDGQQAQTRLENSVAGRMGKALEKISYLAGFDWRTNIALVGGFAAKEVVVSTLGTAYSLGDVDPESTDSLGERLAKAPGWGPVTAFALMIFTIFYAPCFVTVVCIARETGSWKWAAFSVGFNTVLAFVLSVLTYQVGSLLVN</sequence>
<keyword evidence="15" id="KW-0479">Metal-binding</keyword>
<evidence type="ECO:0000313" key="21">
    <source>
        <dbReference type="Proteomes" id="UP000293902"/>
    </source>
</evidence>
<dbReference type="InterPro" id="IPR027417">
    <property type="entry name" value="P-loop_NTPase"/>
</dbReference>
<evidence type="ECO:0000256" key="14">
    <source>
        <dbReference type="PIRSR" id="PIRSR603373-1"/>
    </source>
</evidence>
<dbReference type="Gene3D" id="1.10.287.1770">
    <property type="match status" value="1"/>
</dbReference>
<keyword evidence="2 16" id="KW-0813">Transport</keyword>
<feature type="domain" description="FeoB-type G" evidence="17">
    <location>
        <begin position="2"/>
        <end position="164"/>
    </location>
</feature>
<evidence type="ECO:0000256" key="2">
    <source>
        <dbReference type="ARBA" id="ARBA00022448"/>
    </source>
</evidence>
<evidence type="ECO:0000313" key="18">
    <source>
        <dbReference type="EMBL" id="QBH12759.1"/>
    </source>
</evidence>
<keyword evidence="7 14" id="KW-0547">Nucleotide-binding</keyword>
<evidence type="ECO:0000256" key="11">
    <source>
        <dbReference type="ARBA" id="ARBA00023134"/>
    </source>
</evidence>
<name>A0A328FFM9_9BACT</name>
<evidence type="ECO:0000313" key="20">
    <source>
        <dbReference type="Proteomes" id="UP000248798"/>
    </source>
</evidence>
<feature type="binding site" evidence="15">
    <location>
        <position position="20"/>
    </location>
    <ligand>
        <name>Mg(2+)</name>
        <dbReference type="ChEBI" id="CHEBI:18420"/>
        <label>2</label>
    </ligand>
</feature>
<dbReference type="PANTHER" id="PTHR43185:SF1">
    <property type="entry name" value="FE(2+) TRANSPORTER FEOB"/>
    <property type="match status" value="1"/>
</dbReference>
<dbReference type="Pfam" id="PF02421">
    <property type="entry name" value="FeoB_N"/>
    <property type="match status" value="1"/>
</dbReference>
<dbReference type="InterPro" id="IPR005225">
    <property type="entry name" value="Small_GTP-bd"/>
</dbReference>
<dbReference type="Pfam" id="PF17910">
    <property type="entry name" value="FeoB_Cyto"/>
    <property type="match status" value="1"/>
</dbReference>
<evidence type="ECO:0000256" key="13">
    <source>
        <dbReference type="NCBIfam" id="TIGR00437"/>
    </source>
</evidence>
<evidence type="ECO:0000256" key="1">
    <source>
        <dbReference type="ARBA" id="ARBA00004429"/>
    </source>
</evidence>
<feature type="binding site" evidence="14">
    <location>
        <begin position="34"/>
        <end position="38"/>
    </location>
    <ligand>
        <name>GTP</name>
        <dbReference type="ChEBI" id="CHEBI:37565"/>
        <label>1</label>
    </ligand>
</feature>
<evidence type="ECO:0000259" key="17">
    <source>
        <dbReference type="PROSITE" id="PS51711"/>
    </source>
</evidence>
<feature type="transmembrane region" description="Helical" evidence="16">
    <location>
        <begin position="462"/>
        <end position="482"/>
    </location>
</feature>
<feature type="binding site" evidence="15">
    <location>
        <position position="23"/>
    </location>
    <ligand>
        <name>Mg(2+)</name>
        <dbReference type="ChEBI" id="CHEBI:18420"/>
        <label>2</label>
    </ligand>
</feature>
<evidence type="ECO:0000313" key="19">
    <source>
        <dbReference type="EMBL" id="RAM02996.1"/>
    </source>
</evidence>
<reference evidence="19 20" key="1">
    <citation type="submission" date="2018-06" db="EMBL/GenBank/DDBJ databases">
        <title>Complete Genome Sequence of Desulfobacter hydrogenophilus (DSM3380).</title>
        <authorList>
            <person name="Marietou A."/>
            <person name="Schreiber L."/>
            <person name="Marshall I."/>
            <person name="Jorgensen B."/>
        </authorList>
    </citation>
    <scope>NUCLEOTIDE SEQUENCE [LARGE SCALE GENOMIC DNA]</scope>
    <source>
        <strain evidence="19 20">DSM 3380</strain>
    </source>
</reference>
<dbReference type="GO" id="GO:0015093">
    <property type="term" value="F:ferrous iron transmembrane transporter activity"/>
    <property type="evidence" value="ECO:0007669"/>
    <property type="project" value="UniProtKB-UniRule"/>
</dbReference>
<feature type="transmembrane region" description="Helical" evidence="16">
    <location>
        <begin position="524"/>
        <end position="544"/>
    </location>
</feature>
<evidence type="ECO:0000256" key="10">
    <source>
        <dbReference type="ARBA" id="ARBA00023065"/>
    </source>
</evidence>
<feature type="binding site" evidence="14">
    <location>
        <begin position="55"/>
        <end position="58"/>
    </location>
    <ligand>
        <name>GTP</name>
        <dbReference type="ChEBI" id="CHEBI:37565"/>
        <label>1</label>
    </ligand>
</feature>
<dbReference type="NCBIfam" id="TIGR00437">
    <property type="entry name" value="feoB"/>
    <property type="match status" value="1"/>
</dbReference>
<dbReference type="CDD" id="cd01879">
    <property type="entry name" value="FeoB"/>
    <property type="match status" value="1"/>
</dbReference>
<accession>A0A328FFM9</accession>
<feature type="transmembrane region" description="Helical" evidence="16">
    <location>
        <begin position="392"/>
        <end position="418"/>
    </location>
</feature>
<keyword evidence="8 16" id="KW-1133">Transmembrane helix</keyword>
<dbReference type="GO" id="GO:0005525">
    <property type="term" value="F:GTP binding"/>
    <property type="evidence" value="ECO:0007669"/>
    <property type="project" value="UniProtKB-KW"/>
</dbReference>
<evidence type="ECO:0000256" key="5">
    <source>
        <dbReference type="ARBA" id="ARBA00022519"/>
    </source>
</evidence>
<evidence type="ECO:0000256" key="4">
    <source>
        <dbReference type="ARBA" id="ARBA00022496"/>
    </source>
</evidence>
<dbReference type="SUPFAM" id="SSF52540">
    <property type="entry name" value="P-loop containing nucleoside triphosphate hydrolases"/>
    <property type="match status" value="1"/>
</dbReference>
<keyword evidence="4 16" id="KW-0410">Iron transport</keyword>
<dbReference type="NCBIfam" id="TIGR00231">
    <property type="entry name" value="small_GTP"/>
    <property type="match status" value="1"/>
</dbReference>
<dbReference type="Pfam" id="PF07664">
    <property type="entry name" value="FeoB_C"/>
    <property type="match status" value="1"/>
</dbReference>
<comment type="similarity">
    <text evidence="16">Belongs to the TRAFAC class TrmE-Era-EngA-EngB-Septin-like GTPase superfamily. FeoB GTPase (TC 9.A.8) family.</text>
</comment>
<dbReference type="InterPro" id="IPR003373">
    <property type="entry name" value="Fe2_transport_prot-B"/>
</dbReference>
<dbReference type="InterPro" id="IPR030389">
    <property type="entry name" value="G_FEOB_dom"/>
</dbReference>
<evidence type="ECO:0000256" key="6">
    <source>
        <dbReference type="ARBA" id="ARBA00022692"/>
    </source>
</evidence>
<dbReference type="RefSeq" id="WP_111954365.1">
    <property type="nucleotide sequence ID" value="NZ_CP036313.1"/>
</dbReference>
<feature type="transmembrane region" description="Helical" evidence="16">
    <location>
        <begin position="707"/>
        <end position="729"/>
    </location>
</feature>
<dbReference type="PROSITE" id="PS51711">
    <property type="entry name" value="G_FEOB"/>
    <property type="match status" value="1"/>
</dbReference>
<evidence type="ECO:0000256" key="15">
    <source>
        <dbReference type="PIRSR" id="PIRSR603373-2"/>
    </source>
</evidence>
<keyword evidence="5" id="KW-0997">Cell inner membrane</keyword>
<evidence type="ECO:0000256" key="7">
    <source>
        <dbReference type="ARBA" id="ARBA00022741"/>
    </source>
</evidence>
<evidence type="ECO:0000256" key="3">
    <source>
        <dbReference type="ARBA" id="ARBA00022475"/>
    </source>
</evidence>
<dbReference type="InterPro" id="IPR006073">
    <property type="entry name" value="GTP-bd"/>
</dbReference>
<dbReference type="Pfam" id="PF07670">
    <property type="entry name" value="Gate"/>
    <property type="match status" value="2"/>
</dbReference>
<keyword evidence="21" id="KW-1185">Reference proteome</keyword>
<keyword evidence="11 14" id="KW-0342">GTP-binding</keyword>
<dbReference type="Proteomes" id="UP000248798">
    <property type="component" value="Unassembled WGS sequence"/>
</dbReference>
<keyword evidence="6 16" id="KW-0812">Transmembrane</keyword>
<dbReference type="OrthoDB" id="9809127at2"/>
<comment type="function">
    <text evidence="16">Probable transporter of a GTP-driven Fe(2+) uptake system.</text>
</comment>
<feature type="binding site" evidence="14">
    <location>
        <begin position="9"/>
        <end position="16"/>
    </location>
    <ligand>
        <name>GTP</name>
        <dbReference type="ChEBI" id="CHEBI:37565"/>
        <label>1</label>
    </ligand>
</feature>
<dbReference type="Gene3D" id="3.40.50.300">
    <property type="entry name" value="P-loop containing nucleotide triphosphate hydrolases"/>
    <property type="match status" value="1"/>
</dbReference>
<dbReference type="GO" id="GO:0005886">
    <property type="term" value="C:plasma membrane"/>
    <property type="evidence" value="ECO:0007669"/>
    <property type="project" value="UniProtKB-SubCell"/>
</dbReference>
<dbReference type="InterPro" id="IPR011642">
    <property type="entry name" value="Gate_dom"/>
</dbReference>
<dbReference type="EMBL" id="CP036313">
    <property type="protein sequence ID" value="QBH12759.1"/>
    <property type="molecule type" value="Genomic_DNA"/>
</dbReference>
<dbReference type="Proteomes" id="UP000293902">
    <property type="component" value="Chromosome"/>
</dbReference>
<dbReference type="InterPro" id="IPR050860">
    <property type="entry name" value="FeoB_GTPase"/>
</dbReference>
<dbReference type="PRINTS" id="PR00326">
    <property type="entry name" value="GTP1OBG"/>
</dbReference>
<dbReference type="InterPro" id="IPR041069">
    <property type="entry name" value="FeoB_Cyto"/>
</dbReference>
<keyword evidence="9 16" id="KW-0408">Iron</keyword>
<feature type="binding site" evidence="14">
    <location>
        <begin position="115"/>
        <end position="118"/>
    </location>
    <ligand>
        <name>GTP</name>
        <dbReference type="ChEBI" id="CHEBI:37565"/>
        <label>1</label>
    </ligand>
</feature>
<evidence type="ECO:0000256" key="9">
    <source>
        <dbReference type="ARBA" id="ARBA00023004"/>
    </source>
</evidence>
<feature type="transmembrane region" description="Helical" evidence="16">
    <location>
        <begin position="322"/>
        <end position="340"/>
    </location>
</feature>
<dbReference type="PANTHER" id="PTHR43185">
    <property type="entry name" value="FERROUS IRON TRANSPORT PROTEIN B"/>
    <property type="match status" value="1"/>
</dbReference>
<evidence type="ECO:0000256" key="8">
    <source>
        <dbReference type="ARBA" id="ARBA00022989"/>
    </source>
</evidence>
<keyword evidence="12 16" id="KW-0472">Membrane</keyword>
<dbReference type="AlphaFoldDB" id="A0A328FFM9"/>
<dbReference type="EMBL" id="QLNI01000008">
    <property type="protein sequence ID" value="RAM02996.1"/>
    <property type="molecule type" value="Genomic_DNA"/>
</dbReference>
<dbReference type="GO" id="GO:0046872">
    <property type="term" value="F:metal ion binding"/>
    <property type="evidence" value="ECO:0007669"/>
    <property type="project" value="UniProtKB-KW"/>
</dbReference>
<dbReference type="FunFam" id="3.40.50.300:FF:000426">
    <property type="entry name" value="Ferrous iron transport protein B"/>
    <property type="match status" value="1"/>
</dbReference>
<keyword evidence="15" id="KW-0460">Magnesium</keyword>
<evidence type="ECO:0000256" key="12">
    <source>
        <dbReference type="ARBA" id="ARBA00023136"/>
    </source>
</evidence>
<reference evidence="18 21" key="2">
    <citation type="submission" date="2019-02" db="EMBL/GenBank/DDBJ databases">
        <title>Complete genome sequence of Desulfobacter hydrogenophilus AcRS1.</title>
        <authorList>
            <person name="Marietou A."/>
            <person name="Lund M.B."/>
            <person name="Marshall I.P.G."/>
            <person name="Schreiber L."/>
            <person name="Jorgensen B."/>
        </authorList>
    </citation>
    <scope>NUCLEOTIDE SEQUENCE [LARGE SCALE GENOMIC DNA]</scope>
    <source>
        <strain evidence="18 21">AcRS1</strain>
    </source>
</reference>
<feature type="transmembrane region" description="Helical" evidence="16">
    <location>
        <begin position="292"/>
        <end position="310"/>
    </location>
</feature>
<protein>
    <recommendedName>
        <fullName evidence="13 16">Ferrous iron transport protein B</fullName>
    </recommendedName>
</protein>
<organism evidence="19 20">
    <name type="scientific">Desulfobacter hydrogenophilus</name>
    <dbReference type="NCBI Taxonomy" id="2291"/>
    <lineage>
        <taxon>Bacteria</taxon>
        <taxon>Pseudomonadati</taxon>
        <taxon>Thermodesulfobacteriota</taxon>
        <taxon>Desulfobacteria</taxon>
        <taxon>Desulfobacterales</taxon>
        <taxon>Desulfobacteraceae</taxon>
        <taxon>Desulfobacter</taxon>
    </lineage>
</organism>
<keyword evidence="3" id="KW-1003">Cell membrane</keyword>
<feature type="transmembrane region" description="Helical" evidence="16">
    <location>
        <begin position="676"/>
        <end position="698"/>
    </location>
</feature>
<feature type="binding site" evidence="15">
    <location>
        <position position="24"/>
    </location>
    <ligand>
        <name>Mg(2+)</name>
        <dbReference type="ChEBI" id="CHEBI:18420"/>
        <label>2</label>
    </ligand>
</feature>
<evidence type="ECO:0000256" key="16">
    <source>
        <dbReference type="RuleBase" id="RU362098"/>
    </source>
</evidence>